<dbReference type="GO" id="GO:0020037">
    <property type="term" value="F:heme binding"/>
    <property type="evidence" value="ECO:0007669"/>
    <property type="project" value="InterPro"/>
</dbReference>
<dbReference type="PANTHER" id="PTHR24299:SF60">
    <property type="match status" value="1"/>
</dbReference>
<comment type="similarity">
    <text evidence="1">Belongs to the cytochrome P450 family.</text>
</comment>
<dbReference type="GO" id="GO:0004497">
    <property type="term" value="F:monooxygenase activity"/>
    <property type="evidence" value="ECO:0007669"/>
    <property type="project" value="InterPro"/>
</dbReference>
<dbReference type="PRINTS" id="PR00463">
    <property type="entry name" value="EP450I"/>
</dbReference>
<dbReference type="Proteomes" id="UP000824782">
    <property type="component" value="Unassembled WGS sequence"/>
</dbReference>
<evidence type="ECO:0000313" key="4">
    <source>
        <dbReference type="Proteomes" id="UP000824782"/>
    </source>
</evidence>
<keyword evidence="2" id="KW-0408">Iron</keyword>
<sequence>MKIRQIAAHLPPGPTPLPLIGNLFTTKCQLNHKTLMKLSKIYGNIMTIWAGQTSLIVLNGYEAIRECLINNSEKVSDRPTTPFFKYYSEGRGSAIDAEGACTSAIMKSESSMFCLLLTVWRRHTSNAYMS</sequence>
<dbReference type="InterPro" id="IPR002401">
    <property type="entry name" value="Cyt_P450_E_grp-I"/>
</dbReference>
<evidence type="ECO:0000256" key="1">
    <source>
        <dbReference type="ARBA" id="ARBA00010617"/>
    </source>
</evidence>
<dbReference type="EMBL" id="WNYA01010004">
    <property type="protein sequence ID" value="KAG8540575.1"/>
    <property type="molecule type" value="Genomic_DNA"/>
</dbReference>
<gene>
    <name evidence="3" type="ORF">GDO81_019017</name>
</gene>
<dbReference type="SUPFAM" id="SSF48264">
    <property type="entry name" value="Cytochrome P450"/>
    <property type="match status" value="1"/>
</dbReference>
<keyword evidence="4" id="KW-1185">Reference proteome</keyword>
<dbReference type="PANTHER" id="PTHR24299">
    <property type="entry name" value="CYTOCHROME P450 FAMILY 1"/>
    <property type="match status" value="1"/>
</dbReference>
<dbReference type="GO" id="GO:0016705">
    <property type="term" value="F:oxidoreductase activity, acting on paired donors, with incorporation or reduction of molecular oxygen"/>
    <property type="evidence" value="ECO:0007669"/>
    <property type="project" value="InterPro"/>
</dbReference>
<reference evidence="3" key="1">
    <citation type="thesis" date="2020" institute="ProQuest LLC" country="789 East Eisenhower Parkway, Ann Arbor, MI, USA">
        <title>Comparative Genomics and Chromosome Evolution.</title>
        <authorList>
            <person name="Mudd A.B."/>
        </authorList>
    </citation>
    <scope>NUCLEOTIDE SEQUENCE</scope>
    <source>
        <strain evidence="3">237g6f4</strain>
        <tissue evidence="3">Blood</tissue>
    </source>
</reference>
<accession>A0AAV6YZW0</accession>
<organism evidence="3 4">
    <name type="scientific">Engystomops pustulosus</name>
    <name type="common">Tungara frog</name>
    <name type="synonym">Physalaemus pustulosus</name>
    <dbReference type="NCBI Taxonomy" id="76066"/>
    <lineage>
        <taxon>Eukaryota</taxon>
        <taxon>Metazoa</taxon>
        <taxon>Chordata</taxon>
        <taxon>Craniata</taxon>
        <taxon>Vertebrata</taxon>
        <taxon>Euteleostomi</taxon>
        <taxon>Amphibia</taxon>
        <taxon>Batrachia</taxon>
        <taxon>Anura</taxon>
        <taxon>Neobatrachia</taxon>
        <taxon>Hyloidea</taxon>
        <taxon>Leptodactylidae</taxon>
        <taxon>Leiuperinae</taxon>
        <taxon>Engystomops</taxon>
    </lineage>
</organism>
<dbReference type="Pfam" id="PF00067">
    <property type="entry name" value="p450"/>
    <property type="match status" value="1"/>
</dbReference>
<evidence type="ECO:0000256" key="2">
    <source>
        <dbReference type="ARBA" id="ARBA00023004"/>
    </source>
</evidence>
<dbReference type="AlphaFoldDB" id="A0AAV6YZW0"/>
<evidence type="ECO:0000313" key="3">
    <source>
        <dbReference type="EMBL" id="KAG8540575.1"/>
    </source>
</evidence>
<protein>
    <submittedName>
        <fullName evidence="3">Uncharacterized protein</fullName>
    </submittedName>
</protein>
<name>A0AAV6YZW0_ENGPU</name>
<dbReference type="GO" id="GO:0005506">
    <property type="term" value="F:iron ion binding"/>
    <property type="evidence" value="ECO:0007669"/>
    <property type="project" value="InterPro"/>
</dbReference>
<dbReference type="InterPro" id="IPR036396">
    <property type="entry name" value="Cyt_P450_sf"/>
</dbReference>
<proteinExistence type="inferred from homology"/>
<dbReference type="InterPro" id="IPR001128">
    <property type="entry name" value="Cyt_P450"/>
</dbReference>
<dbReference type="Gene3D" id="1.10.630.10">
    <property type="entry name" value="Cytochrome P450"/>
    <property type="match status" value="1"/>
</dbReference>
<comment type="caution">
    <text evidence="3">The sequence shown here is derived from an EMBL/GenBank/DDBJ whole genome shotgun (WGS) entry which is preliminary data.</text>
</comment>